<dbReference type="InterPro" id="IPR038010">
    <property type="entry name" value="YhfW_C"/>
</dbReference>
<dbReference type="SUPFAM" id="SSF50022">
    <property type="entry name" value="ISP domain"/>
    <property type="match status" value="1"/>
</dbReference>
<dbReference type="Gene3D" id="2.102.10.10">
    <property type="entry name" value="Rieske [2Fe-2S] iron-sulphur domain"/>
    <property type="match status" value="1"/>
</dbReference>
<dbReference type="Pfam" id="PF01266">
    <property type="entry name" value="DAO"/>
    <property type="match status" value="1"/>
</dbReference>
<dbReference type="InterPro" id="IPR006076">
    <property type="entry name" value="FAD-dep_OxRdtase"/>
</dbReference>
<dbReference type="Gene3D" id="3.50.50.60">
    <property type="entry name" value="FAD/NAD(P)-binding domain"/>
    <property type="match status" value="1"/>
</dbReference>
<dbReference type="InterPro" id="IPR036188">
    <property type="entry name" value="FAD/NAD-bd_sf"/>
</dbReference>
<sequence length="517" mass="58256">MTSERIPQHPESYWMETLDLPEFDSLKDDISVDVAIVGGGITGVTAGYLLTQEGLSVALVDAGRLLNGTTGHTTAKITAQHSLIYDELIQHAGKNKARLYYEANHEALDFMRKTTADLRINCDWQDEDAVVYATTERYAEKLEKEYRAYQALNVAGELGDRIPFDNIKIERALKMTRQAQFHPVKYLQRLVRAMLDKGAKIYENTTAVDVEKGHKPAVITREGFRVKCRYVLSCSHFPFYEWQGLYFTRMYAERAYVIAAKASKPYPGGMYISAESPTQSLRSVKINGEDMVLVVGENHKTGQGKDTLEHYQALESFGRDTLGISEPIYRWSAQDLYTLDKIPYIGELTSAYPEVLVATGYKKWGMTTGTAAALLLRDIVLDRDNRFRSLFAPSRFYADPSLKKFLLINGDVAKHLIQGKFDRPDRAPDELSNGEGAVVTVHGKRAGAYKDDDGKLFLVDTTCTHMGCELEWNHGDRTWECPCHGSRFSYDGEIVEGPAEKPLKRLEREEEGGQRDA</sequence>
<evidence type="ECO:0000256" key="5">
    <source>
        <dbReference type="ARBA" id="ARBA00023157"/>
    </source>
</evidence>
<evidence type="ECO:0000256" key="1">
    <source>
        <dbReference type="ARBA" id="ARBA00022714"/>
    </source>
</evidence>
<evidence type="ECO:0000313" key="7">
    <source>
        <dbReference type="EMBL" id="MFC4618472.1"/>
    </source>
</evidence>
<dbReference type="PANTHER" id="PTHR13847">
    <property type="entry name" value="SARCOSINE DEHYDROGENASE-RELATED"/>
    <property type="match status" value="1"/>
</dbReference>
<comment type="caution">
    <text evidence="7">The sequence shown here is derived from an EMBL/GenBank/DDBJ whole genome shotgun (WGS) entry which is preliminary data.</text>
</comment>
<keyword evidence="4" id="KW-0411">Iron-sulfur</keyword>
<keyword evidence="5" id="KW-1015">Disulfide bond</keyword>
<evidence type="ECO:0000256" key="3">
    <source>
        <dbReference type="ARBA" id="ARBA00023004"/>
    </source>
</evidence>
<dbReference type="SUPFAM" id="SSF51905">
    <property type="entry name" value="FAD/NAD(P)-binding domain"/>
    <property type="match status" value="1"/>
</dbReference>
<protein>
    <submittedName>
        <fullName evidence="7">FAD-dependent oxidoreductase</fullName>
    </submittedName>
</protein>
<dbReference type="InterPro" id="IPR005805">
    <property type="entry name" value="Rieske_Fe-S_prot_C"/>
</dbReference>
<dbReference type="CDD" id="cd03477">
    <property type="entry name" value="Rieske_YhfW_C"/>
    <property type="match status" value="1"/>
</dbReference>
<gene>
    <name evidence="7" type="ORF">ACFO4N_06960</name>
</gene>
<accession>A0ABV9GJJ9</accession>
<keyword evidence="3" id="KW-0408">Iron</keyword>
<reference evidence="8" key="1">
    <citation type="journal article" date="2019" name="Int. J. Syst. Evol. Microbiol.">
        <title>The Global Catalogue of Microorganisms (GCM) 10K type strain sequencing project: providing services to taxonomists for standard genome sequencing and annotation.</title>
        <authorList>
            <consortium name="The Broad Institute Genomics Platform"/>
            <consortium name="The Broad Institute Genome Sequencing Center for Infectious Disease"/>
            <person name="Wu L."/>
            <person name="Ma J."/>
        </authorList>
    </citation>
    <scope>NUCLEOTIDE SEQUENCE [LARGE SCALE GENOMIC DNA]</scope>
    <source>
        <strain evidence="8">CGMCC 1.16306</strain>
    </source>
</reference>
<dbReference type="PRINTS" id="PR00162">
    <property type="entry name" value="RIESKE"/>
</dbReference>
<keyword evidence="1" id="KW-0001">2Fe-2S</keyword>
<dbReference type="InterPro" id="IPR036922">
    <property type="entry name" value="Rieske_2Fe-2S_sf"/>
</dbReference>
<name>A0ABV9GJJ9_9BACL</name>
<keyword evidence="2" id="KW-0479">Metal-binding</keyword>
<organism evidence="7 8">
    <name type="scientific">Camelliibacillus cellulosilyticus</name>
    <dbReference type="NCBI Taxonomy" id="2174486"/>
    <lineage>
        <taxon>Bacteria</taxon>
        <taxon>Bacillati</taxon>
        <taxon>Bacillota</taxon>
        <taxon>Bacilli</taxon>
        <taxon>Bacillales</taxon>
        <taxon>Sporolactobacillaceae</taxon>
        <taxon>Camelliibacillus</taxon>
    </lineage>
</organism>
<dbReference type="Pfam" id="PF00355">
    <property type="entry name" value="Rieske"/>
    <property type="match status" value="1"/>
</dbReference>
<dbReference type="Gene3D" id="3.30.9.10">
    <property type="entry name" value="D-Amino Acid Oxidase, subunit A, domain 2"/>
    <property type="match status" value="1"/>
</dbReference>
<keyword evidence="8" id="KW-1185">Reference proteome</keyword>
<dbReference type="RefSeq" id="WP_376845456.1">
    <property type="nucleotide sequence ID" value="NZ_JBHSFW010000001.1"/>
</dbReference>
<dbReference type="PROSITE" id="PS51296">
    <property type="entry name" value="RIESKE"/>
    <property type="match status" value="1"/>
</dbReference>
<evidence type="ECO:0000259" key="6">
    <source>
        <dbReference type="PROSITE" id="PS51296"/>
    </source>
</evidence>
<feature type="domain" description="Rieske" evidence="6">
    <location>
        <begin position="423"/>
        <end position="517"/>
    </location>
</feature>
<evidence type="ECO:0000256" key="4">
    <source>
        <dbReference type="ARBA" id="ARBA00023014"/>
    </source>
</evidence>
<dbReference type="InterPro" id="IPR017941">
    <property type="entry name" value="Rieske_2Fe-2S"/>
</dbReference>
<dbReference type="PANTHER" id="PTHR13847:SF274">
    <property type="entry name" value="RIESKE 2FE-2S IRON-SULFUR PROTEIN YHFW-RELATED"/>
    <property type="match status" value="1"/>
</dbReference>
<dbReference type="EMBL" id="JBHSFW010000001">
    <property type="protein sequence ID" value="MFC4618472.1"/>
    <property type="molecule type" value="Genomic_DNA"/>
</dbReference>
<dbReference type="Proteomes" id="UP001596022">
    <property type="component" value="Unassembled WGS sequence"/>
</dbReference>
<proteinExistence type="predicted"/>
<evidence type="ECO:0000256" key="2">
    <source>
        <dbReference type="ARBA" id="ARBA00022723"/>
    </source>
</evidence>
<evidence type="ECO:0000313" key="8">
    <source>
        <dbReference type="Proteomes" id="UP001596022"/>
    </source>
</evidence>